<dbReference type="EMBL" id="RBAM01000010">
    <property type="protein sequence ID" value="RKN65870.1"/>
    <property type="molecule type" value="Genomic_DNA"/>
</dbReference>
<gene>
    <name evidence="4" type="ORF">D7231_23915</name>
</gene>
<dbReference type="SUPFAM" id="SSF56796">
    <property type="entry name" value="Dehydroquinate synthase-like"/>
    <property type="match status" value="1"/>
</dbReference>
<protein>
    <submittedName>
        <fullName evidence="4">Iron-containing alcohol dehydrogenase</fullName>
    </submittedName>
</protein>
<sequence length="429" mass="43891">MSPPYSESWPSNSVPSSSPTSASPNSSDMSAADAVAAASLPWQSAGPQRLHVGAEQARAELARLADERALFLYDPAAGPAAELVEQYAGGARSLPIPAGADAGGLARAVREIGERRPRTVAVIGGGSAMDTAKLAVVLASGSEPRYAREPRSGLALLSRATGPAPALIAFPTTLGTGSETSTVARLPLGARRSRLVCSPALRPTAAVLDPCLTATLPPSLLAAGALELLLRLTGPLMGPHRIGTAAAAWMLECAATVRHTADTLLAAGPSGPPGAGGTAEPRAYLAMLSAASHHVWPRVGMSPFAFLLWYFADTAATVTATAKNAALAWLFPAYLERAVRVHERSPWADGPRARRVVNALLPDAGQDPAAVREAAAGLLRRWGITPAPPPGADPAGLGADVVSSWPRALTGISARDAAELYAAASDPAQ</sequence>
<keyword evidence="1" id="KW-0560">Oxidoreductase</keyword>
<comment type="caution">
    <text evidence="4">The sequence shown here is derived from an EMBL/GenBank/DDBJ whole genome shotgun (WGS) entry which is preliminary data.</text>
</comment>
<dbReference type="InterPro" id="IPR001670">
    <property type="entry name" value="ADH_Fe/GldA"/>
</dbReference>
<dbReference type="Gene3D" id="3.40.50.1970">
    <property type="match status" value="1"/>
</dbReference>
<reference evidence="4 5" key="1">
    <citation type="journal article" date="2015" name="Antonie Van Leeuwenhoek">
        <title>Streptomyces klenkii sp. nov., isolated from deep marine sediment.</title>
        <authorList>
            <person name="Veyisoglu A."/>
            <person name="Sahin N."/>
        </authorList>
    </citation>
    <scope>NUCLEOTIDE SEQUENCE [LARGE SCALE GENOMIC DNA]</scope>
    <source>
        <strain evidence="4 5">KCTC 29202</strain>
    </source>
</reference>
<organism evidence="4 5">
    <name type="scientific">Streptomyces klenkii</name>
    <dbReference type="NCBI Taxonomy" id="1420899"/>
    <lineage>
        <taxon>Bacteria</taxon>
        <taxon>Bacillati</taxon>
        <taxon>Actinomycetota</taxon>
        <taxon>Actinomycetes</taxon>
        <taxon>Kitasatosporales</taxon>
        <taxon>Streptomycetaceae</taxon>
        <taxon>Streptomyces</taxon>
    </lineage>
</organism>
<dbReference type="PANTHER" id="PTHR11496:SF83">
    <property type="entry name" value="HYDROXYACID-OXOACID TRANSHYDROGENASE, MITOCHONDRIAL"/>
    <property type="match status" value="1"/>
</dbReference>
<evidence type="ECO:0000313" key="4">
    <source>
        <dbReference type="EMBL" id="RKN65870.1"/>
    </source>
</evidence>
<keyword evidence="5" id="KW-1185">Reference proteome</keyword>
<evidence type="ECO:0000313" key="5">
    <source>
        <dbReference type="Proteomes" id="UP000270343"/>
    </source>
</evidence>
<name>A0A3B0AZL9_9ACTN</name>
<feature type="region of interest" description="Disordered" evidence="2">
    <location>
        <begin position="1"/>
        <end position="35"/>
    </location>
</feature>
<dbReference type="InterPro" id="IPR039697">
    <property type="entry name" value="Alcohol_dehydrogenase_Fe"/>
</dbReference>
<proteinExistence type="predicted"/>
<evidence type="ECO:0000259" key="3">
    <source>
        <dbReference type="Pfam" id="PF00465"/>
    </source>
</evidence>
<dbReference type="Pfam" id="PF00465">
    <property type="entry name" value="Fe-ADH"/>
    <property type="match status" value="1"/>
</dbReference>
<dbReference type="AlphaFoldDB" id="A0A3B0AZL9"/>
<dbReference type="GO" id="GO:0004022">
    <property type="term" value="F:alcohol dehydrogenase (NAD+) activity"/>
    <property type="evidence" value="ECO:0007669"/>
    <property type="project" value="TreeGrafter"/>
</dbReference>
<dbReference type="Proteomes" id="UP000270343">
    <property type="component" value="Unassembled WGS sequence"/>
</dbReference>
<dbReference type="GO" id="GO:0046872">
    <property type="term" value="F:metal ion binding"/>
    <property type="evidence" value="ECO:0007669"/>
    <property type="project" value="InterPro"/>
</dbReference>
<evidence type="ECO:0000256" key="1">
    <source>
        <dbReference type="ARBA" id="ARBA00023002"/>
    </source>
</evidence>
<accession>A0A3B0AZL9</accession>
<feature type="domain" description="Alcohol dehydrogenase iron-type/glycerol dehydrogenase GldA" evidence="3">
    <location>
        <begin position="53"/>
        <end position="210"/>
    </location>
</feature>
<dbReference type="PANTHER" id="PTHR11496">
    <property type="entry name" value="ALCOHOL DEHYDROGENASE"/>
    <property type="match status" value="1"/>
</dbReference>
<evidence type="ECO:0000256" key="2">
    <source>
        <dbReference type="SAM" id="MobiDB-lite"/>
    </source>
</evidence>